<feature type="domain" description="Amidohydrolase 3" evidence="1">
    <location>
        <begin position="52"/>
        <end position="121"/>
    </location>
</feature>
<name>A0A086N8C6_9ACTN</name>
<protein>
    <recommendedName>
        <fullName evidence="1">Amidohydrolase 3 domain-containing protein</fullName>
    </recommendedName>
</protein>
<gene>
    <name evidence="2" type="ORF">FM21_15580</name>
</gene>
<dbReference type="Gene3D" id="3.10.310.70">
    <property type="match status" value="1"/>
</dbReference>
<evidence type="ECO:0000313" key="3">
    <source>
        <dbReference type="Proteomes" id="UP000029095"/>
    </source>
</evidence>
<keyword evidence="3" id="KW-1185">Reference proteome</keyword>
<dbReference type="GO" id="GO:0016810">
    <property type="term" value="F:hydrolase activity, acting on carbon-nitrogen (but not peptide) bonds"/>
    <property type="evidence" value="ECO:0007669"/>
    <property type="project" value="InterPro"/>
</dbReference>
<dbReference type="PANTHER" id="PTHR22642">
    <property type="entry name" value="IMIDAZOLONEPROPIONASE"/>
    <property type="match status" value="1"/>
</dbReference>
<proteinExistence type="predicted"/>
<dbReference type="Gene3D" id="2.30.40.10">
    <property type="entry name" value="Urease, subunit C, domain 1"/>
    <property type="match status" value="1"/>
</dbReference>
<dbReference type="PANTHER" id="PTHR22642:SF2">
    <property type="entry name" value="PROTEIN LONG AFTER FAR-RED 3"/>
    <property type="match status" value="1"/>
</dbReference>
<dbReference type="Pfam" id="PF07969">
    <property type="entry name" value="Amidohydro_3"/>
    <property type="match status" value="1"/>
</dbReference>
<dbReference type="InterPro" id="IPR011059">
    <property type="entry name" value="Metal-dep_hydrolase_composite"/>
</dbReference>
<sequence length="135" mass="13806">MDAYADLVFLGGRVVTVDAEFSVASALAVTGGIISAVGERDDVAPLVGPGSRVIDLRGATLLPGINDSHLHGCALGMATPPLSLDFGHPAVSSLADVAEAVREATGRVPDGQWITGHGWDTGYLDECLGDPSKLP</sequence>
<dbReference type="Gene3D" id="3.20.20.140">
    <property type="entry name" value="Metal-dependent hydrolases"/>
    <property type="match status" value="1"/>
</dbReference>
<reference evidence="2 3" key="1">
    <citation type="submission" date="2014-05" db="EMBL/GenBank/DDBJ databases">
        <title>Complete genome sequence of the Streptomyces mutabilis TRM45540.</title>
        <authorList>
            <person name="Luo X."/>
            <person name="Zhang L."/>
        </authorList>
    </citation>
    <scope>NUCLEOTIDE SEQUENCE [LARGE SCALE GENOMIC DNA]</scope>
    <source>
        <strain evidence="2 3">TRM45540</strain>
    </source>
</reference>
<dbReference type="Proteomes" id="UP000029095">
    <property type="component" value="Unassembled WGS sequence"/>
</dbReference>
<dbReference type="RefSeq" id="WP_408055078.1">
    <property type="nucleotide sequence ID" value="NZ_KN039946.1"/>
</dbReference>
<evidence type="ECO:0000313" key="2">
    <source>
        <dbReference type="EMBL" id="KFG77394.1"/>
    </source>
</evidence>
<organism evidence="2 3">
    <name type="scientific">Streptomyces mutabilis</name>
    <dbReference type="NCBI Taxonomy" id="67332"/>
    <lineage>
        <taxon>Bacteria</taxon>
        <taxon>Bacillati</taxon>
        <taxon>Actinomycetota</taxon>
        <taxon>Actinomycetes</taxon>
        <taxon>Kitasatosporales</taxon>
        <taxon>Streptomycetaceae</taxon>
        <taxon>Streptomyces</taxon>
    </lineage>
</organism>
<evidence type="ECO:0000259" key="1">
    <source>
        <dbReference type="Pfam" id="PF07969"/>
    </source>
</evidence>
<dbReference type="AlphaFoldDB" id="A0A086N8C6"/>
<comment type="caution">
    <text evidence="2">The sequence shown here is derived from an EMBL/GenBank/DDBJ whole genome shotgun (WGS) entry which is preliminary data.</text>
</comment>
<dbReference type="InterPro" id="IPR013108">
    <property type="entry name" value="Amidohydro_3"/>
</dbReference>
<dbReference type="STRING" id="1915400.FM21_15580"/>
<accession>A0A086N8C6</accession>
<dbReference type="SUPFAM" id="SSF51338">
    <property type="entry name" value="Composite domain of metallo-dependent hydrolases"/>
    <property type="match status" value="1"/>
</dbReference>
<dbReference type="HOGENOM" id="CLU_1884659_0_0_11"/>
<dbReference type="EMBL" id="JNFQ01000001">
    <property type="protein sequence ID" value="KFG77394.1"/>
    <property type="molecule type" value="Genomic_DNA"/>
</dbReference>